<evidence type="ECO:0000313" key="3">
    <source>
        <dbReference type="Proteomes" id="UP000321250"/>
    </source>
</evidence>
<accession>A0A5C6UFY1</accession>
<dbReference type="Proteomes" id="UP000321250">
    <property type="component" value="Unassembled WGS sequence"/>
</dbReference>
<dbReference type="OrthoDB" id="648493at2"/>
<keyword evidence="1" id="KW-1133">Transmembrane helix</keyword>
<dbReference type="EMBL" id="VOQR01000001">
    <property type="protein sequence ID" value="TXC71692.1"/>
    <property type="molecule type" value="Genomic_DNA"/>
</dbReference>
<feature type="transmembrane region" description="Helical" evidence="1">
    <location>
        <begin position="151"/>
        <end position="169"/>
    </location>
</feature>
<keyword evidence="1" id="KW-0812">Transmembrane</keyword>
<feature type="transmembrane region" description="Helical" evidence="1">
    <location>
        <begin position="17"/>
        <end position="39"/>
    </location>
</feature>
<dbReference type="RefSeq" id="WP_147082969.1">
    <property type="nucleotide sequence ID" value="NZ_VOQR01000001.1"/>
</dbReference>
<protein>
    <recommendedName>
        <fullName evidence="4">DUF2306 domain-containing protein</fullName>
    </recommendedName>
</protein>
<comment type="caution">
    <text evidence="2">The sequence shown here is derived from an EMBL/GenBank/DDBJ whole genome shotgun (WGS) entry which is preliminary data.</text>
</comment>
<feature type="transmembrane region" description="Helical" evidence="1">
    <location>
        <begin position="51"/>
        <end position="71"/>
    </location>
</feature>
<feature type="transmembrane region" description="Helical" evidence="1">
    <location>
        <begin position="175"/>
        <end position="195"/>
    </location>
</feature>
<evidence type="ECO:0000313" key="2">
    <source>
        <dbReference type="EMBL" id="TXC71692.1"/>
    </source>
</evidence>
<keyword evidence="3" id="KW-1185">Reference proteome</keyword>
<organism evidence="2 3">
    <name type="scientific">Sphingomonas ginsenosidivorax</name>
    <dbReference type="NCBI Taxonomy" id="862135"/>
    <lineage>
        <taxon>Bacteria</taxon>
        <taxon>Pseudomonadati</taxon>
        <taxon>Pseudomonadota</taxon>
        <taxon>Alphaproteobacteria</taxon>
        <taxon>Sphingomonadales</taxon>
        <taxon>Sphingomonadaceae</taxon>
        <taxon>Sphingomonas</taxon>
    </lineage>
</organism>
<reference evidence="2 3" key="1">
    <citation type="journal article" date="2013" name="Antonie Van Leeuwenhoek">
        <title>Sphingomonas ginsenosidivorax sp. nov., with the ability to transform ginsenosides.</title>
        <authorList>
            <person name="Jin X.F."/>
            <person name="Kim J.K."/>
            <person name="Liu Q.M."/>
            <person name="Kang M.S."/>
            <person name="He D."/>
            <person name="Jin F.X."/>
            <person name="Kim S.C."/>
            <person name="Im W.T."/>
        </authorList>
    </citation>
    <scope>NUCLEOTIDE SEQUENCE [LARGE SCALE GENOMIC DNA]</scope>
    <source>
        <strain evidence="2 3">KHI67</strain>
    </source>
</reference>
<evidence type="ECO:0008006" key="4">
    <source>
        <dbReference type="Google" id="ProtNLM"/>
    </source>
</evidence>
<keyword evidence="1" id="KW-0472">Membrane</keyword>
<feature type="transmembrane region" description="Helical" evidence="1">
    <location>
        <begin position="83"/>
        <end position="106"/>
    </location>
</feature>
<sequence length="239" mass="26205">MATRSERADLFASERRFFLVMALAIAGTVIFGFGLDFWRFDGLFFSLPFHVHLHGAVFTAWILFYVLQNWLVASGSVALHRRIGVLGGVVAAMMVVLGITTTVWAIEMHRVPPFFSPGLFLALDVLGILGFGVLTAWAIALRRQADWHKRLMLCGTVLVMSPALGRILPMPLLGPFGPLAVFVAMSVYVLVGMAYDIRRRGRVHPAYWWGGGVLVVTQVLVGPVGFSAPVLRLAEQLAA</sequence>
<dbReference type="AlphaFoldDB" id="A0A5C6UFY1"/>
<evidence type="ECO:0000256" key="1">
    <source>
        <dbReference type="SAM" id="Phobius"/>
    </source>
</evidence>
<name>A0A5C6UFY1_9SPHN</name>
<gene>
    <name evidence="2" type="ORF">FSB78_12605</name>
</gene>
<feature type="transmembrane region" description="Helical" evidence="1">
    <location>
        <begin position="207"/>
        <end position="226"/>
    </location>
</feature>
<feature type="transmembrane region" description="Helical" evidence="1">
    <location>
        <begin position="118"/>
        <end position="139"/>
    </location>
</feature>
<proteinExistence type="predicted"/>